<accession>A0A8X6I907</accession>
<keyword evidence="2" id="KW-1185">Reference proteome</keyword>
<dbReference type="OrthoDB" id="10481284at2759"/>
<protein>
    <submittedName>
        <fullName evidence="1">Uncharacterized protein</fullName>
    </submittedName>
</protein>
<reference evidence="1" key="1">
    <citation type="submission" date="2020-08" db="EMBL/GenBank/DDBJ databases">
        <title>Multicomponent nature underlies the extraordinary mechanical properties of spider dragline silk.</title>
        <authorList>
            <person name="Kono N."/>
            <person name="Nakamura H."/>
            <person name="Mori M."/>
            <person name="Yoshida Y."/>
            <person name="Ohtoshi R."/>
            <person name="Malay A.D."/>
            <person name="Moran D.A.P."/>
            <person name="Tomita M."/>
            <person name="Numata K."/>
            <person name="Arakawa K."/>
        </authorList>
    </citation>
    <scope>NUCLEOTIDE SEQUENCE</scope>
</reference>
<dbReference type="EMBL" id="BMAV01024785">
    <property type="protein sequence ID" value="GFS36127.1"/>
    <property type="molecule type" value="Genomic_DNA"/>
</dbReference>
<dbReference type="Proteomes" id="UP000886998">
    <property type="component" value="Unassembled WGS sequence"/>
</dbReference>
<name>A0A8X6I907_9ARAC</name>
<dbReference type="AlphaFoldDB" id="A0A8X6I907"/>
<organism evidence="1 2">
    <name type="scientific">Trichonephila inaurata madagascariensis</name>
    <dbReference type="NCBI Taxonomy" id="2747483"/>
    <lineage>
        <taxon>Eukaryota</taxon>
        <taxon>Metazoa</taxon>
        <taxon>Ecdysozoa</taxon>
        <taxon>Arthropoda</taxon>
        <taxon>Chelicerata</taxon>
        <taxon>Arachnida</taxon>
        <taxon>Araneae</taxon>
        <taxon>Araneomorphae</taxon>
        <taxon>Entelegynae</taxon>
        <taxon>Araneoidea</taxon>
        <taxon>Nephilidae</taxon>
        <taxon>Trichonephila</taxon>
        <taxon>Trichonephila inaurata</taxon>
    </lineage>
</organism>
<evidence type="ECO:0000313" key="2">
    <source>
        <dbReference type="Proteomes" id="UP000886998"/>
    </source>
</evidence>
<gene>
    <name evidence="1" type="primary">AVEN_125890_1</name>
    <name evidence="1" type="ORF">TNIN_364271</name>
</gene>
<proteinExistence type="predicted"/>
<comment type="caution">
    <text evidence="1">The sequence shown here is derived from an EMBL/GenBank/DDBJ whole genome shotgun (WGS) entry which is preliminary data.</text>
</comment>
<evidence type="ECO:0000313" key="1">
    <source>
        <dbReference type="EMBL" id="GFS36127.1"/>
    </source>
</evidence>
<sequence>MFTTHLIRMSHWHSVNKALTLVSDKFLIHLNKLVTNNAIYSVSRVLKKSGVRRLRGVALLRFRITCQVFRRHVSSAGIRSRLNRSSPLHQDHAKISKTLGVLPLEPGKDMLNMCLSDPVDRYTALFIFGKCRL</sequence>